<dbReference type="InterPro" id="IPR015421">
    <property type="entry name" value="PyrdxlP-dep_Trfase_major"/>
</dbReference>
<keyword evidence="8" id="KW-0456">Lyase</keyword>
<dbReference type="InterPro" id="IPR015424">
    <property type="entry name" value="PyrdxlP-dep_Trfase"/>
</dbReference>
<comment type="catalytic activity">
    <reaction evidence="6">
        <text>(sulfur carrier)-H + L-cysteine = (sulfur carrier)-SH + L-alanine</text>
        <dbReference type="Rhea" id="RHEA:43892"/>
        <dbReference type="Rhea" id="RHEA-COMP:14737"/>
        <dbReference type="Rhea" id="RHEA-COMP:14739"/>
        <dbReference type="ChEBI" id="CHEBI:29917"/>
        <dbReference type="ChEBI" id="CHEBI:35235"/>
        <dbReference type="ChEBI" id="CHEBI:57972"/>
        <dbReference type="ChEBI" id="CHEBI:64428"/>
        <dbReference type="EC" id="2.8.1.7"/>
    </reaction>
</comment>
<dbReference type="EMBL" id="LT594323">
    <property type="protein sequence ID" value="SBT42994.1"/>
    <property type="molecule type" value="Genomic_DNA"/>
</dbReference>
<dbReference type="InterPro" id="IPR000192">
    <property type="entry name" value="Aminotrans_V_dom"/>
</dbReference>
<dbReference type="GO" id="GO:0030170">
    <property type="term" value="F:pyridoxal phosphate binding"/>
    <property type="evidence" value="ECO:0007669"/>
    <property type="project" value="InterPro"/>
</dbReference>
<organism evidence="8 9">
    <name type="scientific">Micromonospora auratinigra</name>
    <dbReference type="NCBI Taxonomy" id="261654"/>
    <lineage>
        <taxon>Bacteria</taxon>
        <taxon>Bacillati</taxon>
        <taxon>Actinomycetota</taxon>
        <taxon>Actinomycetes</taxon>
        <taxon>Micromonosporales</taxon>
        <taxon>Micromonosporaceae</taxon>
        <taxon>Micromonospora</taxon>
    </lineage>
</organism>
<evidence type="ECO:0000256" key="1">
    <source>
        <dbReference type="ARBA" id="ARBA00001933"/>
    </source>
</evidence>
<comment type="cofactor">
    <cofactor evidence="1">
        <name>pyridoxal 5'-phosphate</name>
        <dbReference type="ChEBI" id="CHEBI:597326"/>
    </cofactor>
</comment>
<dbReference type="Gene3D" id="3.40.640.10">
    <property type="entry name" value="Type I PLP-dependent aspartate aminotransferase-like (Major domain)"/>
    <property type="match status" value="1"/>
</dbReference>
<accession>A0A1A8ZGP4</accession>
<dbReference type="SUPFAM" id="SSF53383">
    <property type="entry name" value="PLP-dependent transferases"/>
    <property type="match status" value="1"/>
</dbReference>
<gene>
    <name evidence="8" type="ORF">GA0070611_2156</name>
</gene>
<evidence type="ECO:0000313" key="8">
    <source>
        <dbReference type="EMBL" id="SBT42994.1"/>
    </source>
</evidence>
<dbReference type="CDD" id="cd06453">
    <property type="entry name" value="SufS_like"/>
    <property type="match status" value="1"/>
</dbReference>
<dbReference type="Proteomes" id="UP000199385">
    <property type="component" value="Chromosome I"/>
</dbReference>
<dbReference type="GO" id="GO:0016829">
    <property type="term" value="F:lyase activity"/>
    <property type="evidence" value="ECO:0007669"/>
    <property type="project" value="UniProtKB-KW"/>
</dbReference>
<proteinExistence type="inferred from homology"/>
<evidence type="ECO:0000256" key="6">
    <source>
        <dbReference type="ARBA" id="ARBA00050776"/>
    </source>
</evidence>
<dbReference type="PATRIC" id="fig|261654.4.peg.2194"/>
<name>A0A1A8ZGP4_9ACTN</name>
<dbReference type="RefSeq" id="WP_091661803.1">
    <property type="nucleotide sequence ID" value="NZ_LT594323.1"/>
</dbReference>
<reference evidence="9" key="1">
    <citation type="submission" date="2016-06" db="EMBL/GenBank/DDBJ databases">
        <authorList>
            <person name="Varghese N."/>
            <person name="Submissions Spin"/>
        </authorList>
    </citation>
    <scope>NUCLEOTIDE SEQUENCE [LARGE SCALE GENOMIC DNA]</scope>
    <source>
        <strain evidence="9">DSM 44815</strain>
    </source>
</reference>
<evidence type="ECO:0000256" key="5">
    <source>
        <dbReference type="ARBA" id="ARBA00022898"/>
    </source>
</evidence>
<dbReference type="AlphaFoldDB" id="A0A1A8ZGP4"/>
<dbReference type="GO" id="GO:0006534">
    <property type="term" value="P:cysteine metabolic process"/>
    <property type="evidence" value="ECO:0007669"/>
    <property type="project" value="InterPro"/>
</dbReference>
<feature type="domain" description="Aminotransferase class V" evidence="7">
    <location>
        <begin position="36"/>
        <end position="406"/>
    </location>
</feature>
<dbReference type="InterPro" id="IPR010970">
    <property type="entry name" value="Cys_dSase_SufS"/>
</dbReference>
<dbReference type="Pfam" id="PF00266">
    <property type="entry name" value="Aminotran_5"/>
    <property type="match status" value="1"/>
</dbReference>
<dbReference type="EC" id="2.8.1.7" evidence="3"/>
<keyword evidence="4" id="KW-0808">Transferase</keyword>
<evidence type="ECO:0000259" key="7">
    <source>
        <dbReference type="Pfam" id="PF00266"/>
    </source>
</evidence>
<dbReference type="OrthoDB" id="9808002at2"/>
<keyword evidence="9" id="KW-1185">Reference proteome</keyword>
<evidence type="ECO:0000256" key="2">
    <source>
        <dbReference type="ARBA" id="ARBA00010447"/>
    </source>
</evidence>
<protein>
    <recommendedName>
        <fullName evidence="3">cysteine desulfurase</fullName>
        <ecNumber evidence="3">2.8.1.7</ecNumber>
    </recommendedName>
</protein>
<dbReference type="InterPro" id="IPR015422">
    <property type="entry name" value="PyrdxlP-dep_Trfase_small"/>
</dbReference>
<comment type="similarity">
    <text evidence="2">Belongs to the class-V pyridoxal-phosphate-dependent aminotransferase family. Csd subfamily.</text>
</comment>
<dbReference type="GO" id="GO:0031071">
    <property type="term" value="F:cysteine desulfurase activity"/>
    <property type="evidence" value="ECO:0007669"/>
    <property type="project" value="UniProtKB-EC"/>
</dbReference>
<dbReference type="PIRSF" id="PIRSF005572">
    <property type="entry name" value="NifS"/>
    <property type="match status" value="1"/>
</dbReference>
<sequence length="428" mass="45771">MTGTTWQGDVDRRTLPTTVRDDFPFFGSPEGTGLAYLDNAATTQKPAAVLAAVTDYYTTANSNVGRGYYRLSQTSTERFEAARETVRRAIDAEHPDEVLFTSGTTHAVNLLAATLGRRLVGPGDRMLVTGMEHNSNLLPWRRLAEQTGAELVAVPVDADGRVSADVFAAALGPRVRLAAIAHVSNVLGTVNPVREMIAQAHRHGVPVVVDGAQAVPHRQVDVRALDADFYCFSGHKVYGPMGVGVLYGRRDLLAELPPYQVGGGTVKGVSLTEPVRYLTGPPRFEAGTPDVAGAVGLAAALSYLDGLGWAGIREHDRTLVRHAVRVLGALDGVRVVGDPARDPAGIVSFVVEGIHPYDVGGQLDRHRIAARCGVHCASVFLDDLGLLGTVRLSFGVYNTLDDVDRVAEAVAGVRPGFWTTEHPTTRFL</sequence>
<evidence type="ECO:0000256" key="4">
    <source>
        <dbReference type="ARBA" id="ARBA00022679"/>
    </source>
</evidence>
<dbReference type="PANTHER" id="PTHR43586:SF8">
    <property type="entry name" value="CYSTEINE DESULFURASE 1, CHLOROPLASTIC"/>
    <property type="match status" value="1"/>
</dbReference>
<evidence type="ECO:0000313" key="9">
    <source>
        <dbReference type="Proteomes" id="UP000199385"/>
    </source>
</evidence>
<dbReference type="Gene3D" id="3.90.1150.10">
    <property type="entry name" value="Aspartate Aminotransferase, domain 1"/>
    <property type="match status" value="1"/>
</dbReference>
<dbReference type="PANTHER" id="PTHR43586">
    <property type="entry name" value="CYSTEINE DESULFURASE"/>
    <property type="match status" value="1"/>
</dbReference>
<dbReference type="STRING" id="261654.GA0070611_2156"/>
<dbReference type="InterPro" id="IPR016454">
    <property type="entry name" value="Cysteine_dSase"/>
</dbReference>
<keyword evidence="5" id="KW-0663">Pyridoxal phosphate</keyword>
<evidence type="ECO:0000256" key="3">
    <source>
        <dbReference type="ARBA" id="ARBA00012239"/>
    </source>
</evidence>